<evidence type="ECO:0000256" key="2">
    <source>
        <dbReference type="SAM" id="Phobius"/>
    </source>
</evidence>
<feature type="compositionally biased region" description="Basic and acidic residues" evidence="1">
    <location>
        <begin position="457"/>
        <end position="467"/>
    </location>
</feature>
<feature type="compositionally biased region" description="Basic and acidic residues" evidence="1">
    <location>
        <begin position="1433"/>
        <end position="1442"/>
    </location>
</feature>
<reference evidence="4" key="1">
    <citation type="submission" date="2020-11" db="EMBL/GenBank/DDBJ databases">
        <title>Sequencing the genomes of 1000 actinobacteria strains.</title>
        <authorList>
            <person name="Klenk H.-P."/>
        </authorList>
    </citation>
    <scope>NUCLEOTIDE SEQUENCE</scope>
    <source>
        <strain evidence="4">DSM 45356</strain>
    </source>
</reference>
<feature type="compositionally biased region" description="Basic and acidic residues" evidence="1">
    <location>
        <begin position="475"/>
        <end position="502"/>
    </location>
</feature>
<feature type="compositionally biased region" description="Basic and acidic residues" evidence="1">
    <location>
        <begin position="2208"/>
        <end position="2223"/>
    </location>
</feature>
<keyword evidence="2" id="KW-0812">Transmembrane</keyword>
<organism evidence="4 5">
    <name type="scientific">Longispora fulva</name>
    <dbReference type="NCBI Taxonomy" id="619741"/>
    <lineage>
        <taxon>Bacteria</taxon>
        <taxon>Bacillati</taxon>
        <taxon>Actinomycetota</taxon>
        <taxon>Actinomycetes</taxon>
        <taxon>Micromonosporales</taxon>
        <taxon>Micromonosporaceae</taxon>
        <taxon>Longispora</taxon>
    </lineage>
</organism>
<feature type="compositionally biased region" description="Basic and acidic residues" evidence="1">
    <location>
        <begin position="2137"/>
        <end position="2161"/>
    </location>
</feature>
<feature type="compositionally biased region" description="Basic and acidic residues" evidence="1">
    <location>
        <begin position="2468"/>
        <end position="2501"/>
    </location>
</feature>
<feature type="compositionally biased region" description="Basic and acidic residues" evidence="1">
    <location>
        <begin position="610"/>
        <end position="647"/>
    </location>
</feature>
<name>A0A8J7GNS5_9ACTN</name>
<dbReference type="InterPro" id="IPR057746">
    <property type="entry name" value="CpnT-like_N"/>
</dbReference>
<feature type="compositionally biased region" description="Basic and acidic residues" evidence="1">
    <location>
        <begin position="402"/>
        <end position="417"/>
    </location>
</feature>
<feature type="region of interest" description="Disordered" evidence="1">
    <location>
        <begin position="365"/>
        <end position="792"/>
    </location>
</feature>
<feature type="compositionally biased region" description="Basic and acidic residues" evidence="1">
    <location>
        <begin position="2113"/>
        <end position="2129"/>
    </location>
</feature>
<feature type="domain" description="Outer membrane channel protein CpnT-like N-terminal" evidence="3">
    <location>
        <begin position="36"/>
        <end position="156"/>
    </location>
</feature>
<feature type="compositionally biased region" description="Basic and acidic residues" evidence="1">
    <location>
        <begin position="976"/>
        <end position="995"/>
    </location>
</feature>
<comment type="caution">
    <text evidence="4">The sequence shown here is derived from an EMBL/GenBank/DDBJ whole genome shotgun (WGS) entry which is preliminary data.</text>
</comment>
<keyword evidence="5" id="KW-1185">Reference proteome</keyword>
<feature type="compositionally biased region" description="Basic and acidic residues" evidence="1">
    <location>
        <begin position="704"/>
        <end position="728"/>
    </location>
</feature>
<feature type="compositionally biased region" description="Basic and acidic residues" evidence="1">
    <location>
        <begin position="2168"/>
        <end position="2191"/>
    </location>
</feature>
<sequence length="3630" mass="394782">MGLKDWLFDFLEFFRELEEWLPGIMGDVLEFLVEIPEGDEEKLYTLADHYAKVAEHYYQHIDELAPLLNDISMWGGDGAAMAAYEQLNAHIEELGTNGETAGNMSEAVQTNALSIETTKWMALASIAMLAMGLYTLIAAAFVSFGGSLSGAPALVFAARQAIKTAAEELLNTLRQQGLKALLKKIAEKIAETVGTKLVNPLTNAARNAAANTVRKLTTKEGLKLLGKDLGLTALRQGKGFVSFTLKQELAIKAIETLEGHDPKWSMEELGKLAFSSFLTGALGAPFALGGKRGLFREAGAMGLGQAGSNLVTMGIDAGLTKWKGEKWAAEHGFGTKSMWDGVGQAALFGGVMGGMGSMEGKLGGGHAVDPAASHLNEPAAGHLSDPAARHLNDPAGHGLDSAGRDTAGREAGAHRGVEAPGLVQDGARPGEQGGSRGSERGGAQQERGTSDRQTSSRTDRKGNESKETTPVAEHPTGERPVEHATHETGEPAHTGTEREQTGHEPATSQHEPAARHEPTTSHEQQGPGDGPPNRRVEQAPPVEHTAPAERPPVEHSPTTEHNPPAERTPVAEHGPAAEHTTPGERATGPEHTTPGERAPGSEHTPPAEHSPVEHPTGREGGPEHHASEPGGSRTERSETPAEHREPVIPEQVAPVGERPSAERPAEPQSRAAERQQRLGEKRNEETEPVEHPVIEPDSLSHSPTRVEPETGHREVAPDNVRKGLEAAPEKPSPSAERVRSTLDEHFGEPPGPEGPRGMRPEEIGGKLDGLREGVREERVTASELEGFQGHDAEAPRVREIKSSLNDVVDSLKEHQRHESWSFESFKNGNLTVSIHGKGPEGEHFTKKVVFEIRVGEVAEGAVAETGQPRDNAKTGRTHFDVKVSDRIGVTGDALQRVVGRAVSHEISENLHKEFGVNHPFGEGGGDGLSSHQHGRLAEERYLLSERAHADPAVESGRVSDINRELDQLHSHMLDEQGRAPHDPVHTDPVPGHHDVSGLPPEHQASAHHALNETNTPLEQHGERASRLDVTDPEHVRVGHDGLVSHVKVGDTWKPVGEHVSDVAKDHSSQYRELKNAGHPDFLEKPVGPCVSVAVDTRTGHVIEGTNKLGVPESELHPKLQERINELNAEKNKPENAEKWKDQNLFLNEPGSHAEIQAVNKLLWLRELEGIPITEHTFKELVVDNRSPWQKASEFPEGVAKDGEVPMACCAHCSHIISDVPSRTGQFTQPVKPGEFGVREVRLPNGEVVHIDYRSEYGNHPFEPGDTGGGHEPTHRSEPTHDINATEVEHTTFRAEGREPGRADLSHQEIADAVRSLHTEDLGHRVADLEVTVDAHGEVRVEMRLSDGRAVDVSVRIVDELPRADQVAHTEIRGDHATVELNRRIAPEHVARALGHELAEVSHTEQPSRLSRRLDPEGQHAPSDALRRGPANEAVRDGRLSPHDHGRLAELRILAREHAELPPGERARVEREISGLVDHLGLSDAPSEHWRGLADGVEARRELLPEDVRRVLDDLPGVHDRAATHPNGEPRLAFDTHGTPRAEAMPEHPNEEFVRLRERCDEIAAEQRAMAESLIDREPPGPPRVDGKYWFARVYEHVTTHESRMIDEGRYEYPIMKMQEVEAFHQTYKMNLEAWRDGRFGEVEPNWHRAFGIAERAETIPHGLQSFEVLHELLPAMHAHIRFDLARAIAAVYHENYAGKVPLETFREDFDRMQPVFDQASLDLLPEIRSRTMVIDPGRYEIMQQIGMKGIFNVPAERARTWEKAEEIAVAYGEGVTDPVAIQRRLENYRDANHLFTGRNDFKLFGKEVTDYDWGHQPRAGSELAGHDRPPTGGDYITSNEMPGYSGHGGPYHPAEVRGAIEHVAGRLGGEHGAHGFRSVEFHPDAYQPHRGTLIVEPHKGAPRVFEVTIDRVPDGTMATTHPPLERGGPHRITVSAEIPATGRELEHIVGRAVSHEIAETMRESRGPVSRLLDVVRRGSVGDALSPDADPAARRLSAHDHGHLAELRFLSEERMRAPLGEHGPIDARLRHLMNDMGLSGHGREVEHRLAIVDRHLTPEARATLDRLRTDAGWQHQPPWHQQNSWGGAHTPPAHEPNGWHGQERFGPDGFGPERGAERFGPDRFGPDRGPGRFGSEGFGHERGPGRFGAEHGSGRFGAEHKSGRFGSEMSEHLGREHGDPHSDRVALDHEPSGHQAPVHEPVREPSWATEEHRPRLSDMVPRTEREAGAWKPAVERAIAKELEDRDFAGLRVKFREADVHSSRVTVYMDVFHPDRAEPVGSITRELIRDGNVVEAQHVTLKLDANVRGAGFARAFNDHLENWYVESGVERISLRAAMNVGGYAWAREGYTWDPRFGDQNARTCLSRLGKERNAVQADLEGLVSGLGAGDTAGVERIVARHGGEDPAAVVAKLRSQVRAADELIARSRATSFGSKDFPTPYEISQCGRAGEHGVDATWVGKKAMLGADWRGVKTPEPRPEAPRITEVEAAPHDVESRRADDVRPTVPEQRGPPADHRLPTDPVRDGHTSAPRDETHAASSGRDETHASVGRDEARPTGTDTPAPEHPDPEHPDPEHPGPERPGPEHPGSDHDAGGPHGEPRPTDGGPDLRHSALGHELGGAYLHDADPARTASAIESILGDRELLPPDMAVSPSGHEAWVARPDGGAYPVRFETVPVHPGHAVMVDAHSYHPTTAVRYHADHAVLYVSENASPDHIRQGVSGTLTEIDVQVKRQLSGERLDTTSKLVENSRLDPAVEHRLAEERAGTSSSTHTPDRVELTPKDAGRVATMRTLAHDLARAESSGDVARAQQLRADAVGRAIAYGLGERNGEPVHRLGDNQPASPKEAADWRRETLKSELGAEHARVADILDTDAGHRWADSIQELRTEDRQALRTGVERMIEDRNAADAVITRQVAEALDAGTPHVFDRLILGNGWAATLDFVHHGPTGGGELPRVMSIGDHAEPWLPRGDLKLGQVPGELELPGMPFQPGHFAEPGTDFLRADHFGLAVGAARAMSDMPTYHGNAQSVVARPEGHAPGWPDGAQYRVTVDGRTMYTAAVDVTTGPGQPRVVSYAENHVPPRIIDPGSGFSVEEYTSKPKFFDRDQQSVPFEQVPKEALTQFDLNDNGAAGRTGPLVADRQGRLTDPRIIDVPSGVTVDGNTHQVYDRDGHLIDRGSVDPDVLDRLGFRPDGTFVDPRLVVHPSGTAMHPVTGEVLRVEVDPATGRVLRITETGVDQARVHPDVLRELTNEASTRQVQFGGQNLASDYRPGERVVVYGAGASGAWDVEQAARASAMHGDAVPDPGKSSWIARPNENAGDLHDVRQQFENSGGYNRRNTLPGLGAFSEHASQYVERQLGTLTSVMATTDGKFRITFEEGLPEVYDRVVFSIGQEPTYPGGPADLVRGHDLHPLYGPGGEVNGLHDASGGLRVLGAASTPNPVTGNVVPALRDVVRGLVGDQAGALPHDSQNIPPSIRHTAGRIVQANMPFDGFVPKSVADPFGRLAPEQLHAAEGLAAAEGATVRGLPELRDASGLGLVRLGPSDPGTVTMLRELPKGDLAGQVSAVGRAYTKAVEAEVGAIVFDGRQAGLTAAQAWAVMHQLPGGAHSDATVKFILRDGTVVAGSDLMPDGR</sequence>
<feature type="region of interest" description="Disordered" evidence="1">
    <location>
        <begin position="976"/>
        <end position="1005"/>
    </location>
</feature>
<evidence type="ECO:0000256" key="1">
    <source>
        <dbReference type="SAM" id="MobiDB-lite"/>
    </source>
</evidence>
<dbReference type="Pfam" id="PF14431">
    <property type="entry name" value="YwqJ-deaminase"/>
    <property type="match status" value="1"/>
</dbReference>
<accession>A0A8J7GNS5</accession>
<dbReference type="InterPro" id="IPR046037">
    <property type="entry name" value="DUF5995"/>
</dbReference>
<gene>
    <name evidence="4" type="ORF">IW245_006766</name>
</gene>
<dbReference type="Pfam" id="PF19458">
    <property type="entry name" value="DUF5995"/>
    <property type="match status" value="1"/>
</dbReference>
<keyword evidence="2" id="KW-0472">Membrane</keyword>
<feature type="compositionally biased region" description="Basic and acidic residues" evidence="1">
    <location>
        <begin position="736"/>
        <end position="747"/>
    </location>
</feature>
<evidence type="ECO:0000259" key="3">
    <source>
        <dbReference type="Pfam" id="PF25547"/>
    </source>
</evidence>
<feature type="transmembrane region" description="Helical" evidence="2">
    <location>
        <begin position="120"/>
        <end position="144"/>
    </location>
</feature>
<feature type="compositionally biased region" description="Basic and acidic residues" evidence="1">
    <location>
        <begin position="756"/>
        <end position="780"/>
    </location>
</feature>
<feature type="region of interest" description="Disordered" evidence="1">
    <location>
        <begin position="2467"/>
        <end position="2612"/>
    </location>
</feature>
<keyword evidence="2" id="KW-1133">Transmembrane helix</keyword>
<dbReference type="RefSeq" id="WP_197007104.1">
    <property type="nucleotide sequence ID" value="NZ_BONS01000005.1"/>
</dbReference>
<feature type="compositionally biased region" description="Basic and acidic residues" evidence="1">
    <location>
        <begin position="2511"/>
        <end position="2553"/>
    </location>
</feature>
<dbReference type="EMBL" id="JADOUF010000001">
    <property type="protein sequence ID" value="MBG6140572.1"/>
    <property type="molecule type" value="Genomic_DNA"/>
</dbReference>
<dbReference type="Pfam" id="PF25547">
    <property type="entry name" value="WXG100_2"/>
    <property type="match status" value="1"/>
</dbReference>
<protein>
    <recommendedName>
        <fullName evidence="3">Outer membrane channel protein CpnT-like N-terminal domain-containing protein</fullName>
    </recommendedName>
</protein>
<feature type="region of interest" description="Disordered" evidence="1">
    <location>
        <begin position="1399"/>
        <end position="1442"/>
    </location>
</feature>
<evidence type="ECO:0000313" key="4">
    <source>
        <dbReference type="EMBL" id="MBG6140572.1"/>
    </source>
</evidence>
<dbReference type="InterPro" id="IPR025968">
    <property type="entry name" value="YwqJ_deaminase"/>
</dbReference>
<feature type="compositionally biased region" description="Basic and acidic residues" evidence="1">
    <location>
        <begin position="2561"/>
        <end position="2609"/>
    </location>
</feature>
<feature type="compositionally biased region" description="Basic and acidic residues" evidence="1">
    <location>
        <begin position="659"/>
        <end position="694"/>
    </location>
</feature>
<dbReference type="Proteomes" id="UP000622552">
    <property type="component" value="Unassembled WGS sequence"/>
</dbReference>
<evidence type="ECO:0000313" key="5">
    <source>
        <dbReference type="Proteomes" id="UP000622552"/>
    </source>
</evidence>
<proteinExistence type="predicted"/>
<feature type="region of interest" description="Disordered" evidence="1">
    <location>
        <begin position="2072"/>
        <end position="2223"/>
    </location>
</feature>